<dbReference type="Gene3D" id="3.30.530.20">
    <property type="match status" value="1"/>
</dbReference>
<accession>A0A511MBK4</accession>
<dbReference type="CDD" id="cd00865">
    <property type="entry name" value="PEBP_bact_arch"/>
    <property type="match status" value="1"/>
</dbReference>
<dbReference type="Proteomes" id="UP000321424">
    <property type="component" value="Unassembled WGS sequence"/>
</dbReference>
<evidence type="ECO:0000313" key="3">
    <source>
        <dbReference type="Proteomes" id="UP000321424"/>
    </source>
</evidence>
<name>A0A511MBK4_9NOCA</name>
<protein>
    <submittedName>
        <fullName evidence="2">Phospholipid-binding protein</fullName>
    </submittedName>
</protein>
<dbReference type="PANTHER" id="PTHR30289:SF1">
    <property type="entry name" value="PEBP (PHOSPHATIDYLETHANOLAMINE-BINDING PROTEIN) FAMILY PROTEIN"/>
    <property type="match status" value="1"/>
</dbReference>
<dbReference type="InterPro" id="IPR005247">
    <property type="entry name" value="YbhB_YbcL/LppC-like"/>
</dbReference>
<dbReference type="OrthoDB" id="6624781at2"/>
<proteinExistence type="inferred from homology"/>
<dbReference type="InterPro" id="IPR023393">
    <property type="entry name" value="START-like_dom_sf"/>
</dbReference>
<dbReference type="InterPro" id="IPR008914">
    <property type="entry name" value="PEBP"/>
</dbReference>
<sequence length="344" mass="36538">MSANDPFARLPEAASFTVTSANVTDGAPWSLEQMSAGVPGGKDISPHLSWRGAPDGTKSYAVTVYDPDAPTGSGFWHWAVADIPATVTELPEGAGDDTGSGLPEGAIQLPNDARAARYFGAAPPAGHGPHRYFVVVHALDVESIGVPADATPALLGFTMAGHILGRAVLTATAETLPEGETATAVGKSTERVEVSRLIPAPAATIFAVLTDPKGHVDIDASGMLLDAEGEPVQQPGDRFLVHMDREALGDFPLGKYDVEVVITELIPDKEIAWTVQGQIRPPVRHVYGYRLEPAEGGTLVTSYYDWSQISEEWKSRLTFPVVPESALKATLGILERTVRRRTAA</sequence>
<comment type="caution">
    <text evidence="2">The sequence shown here is derived from an EMBL/GenBank/DDBJ whole genome shotgun (WGS) entry which is preliminary data.</text>
</comment>
<evidence type="ECO:0000313" key="2">
    <source>
        <dbReference type="EMBL" id="GEM38033.1"/>
    </source>
</evidence>
<dbReference type="InterPro" id="IPR019587">
    <property type="entry name" value="Polyketide_cyclase/dehydratase"/>
</dbReference>
<dbReference type="EMBL" id="BJXA01000013">
    <property type="protein sequence ID" value="GEM38033.1"/>
    <property type="molecule type" value="Genomic_DNA"/>
</dbReference>
<dbReference type="Gene3D" id="3.90.280.10">
    <property type="entry name" value="PEBP-like"/>
    <property type="match status" value="1"/>
</dbReference>
<comment type="similarity">
    <text evidence="1">Belongs to the UPF0098 family.</text>
</comment>
<dbReference type="AlphaFoldDB" id="A0A511MBK4"/>
<dbReference type="SUPFAM" id="SSF55961">
    <property type="entry name" value="Bet v1-like"/>
    <property type="match status" value="1"/>
</dbReference>
<dbReference type="SUPFAM" id="SSF49777">
    <property type="entry name" value="PEBP-like"/>
    <property type="match status" value="1"/>
</dbReference>
<dbReference type="Pfam" id="PF10604">
    <property type="entry name" value="Polyketide_cyc2"/>
    <property type="match status" value="1"/>
</dbReference>
<gene>
    <name evidence="2" type="ORF">NN4_25520</name>
</gene>
<evidence type="ECO:0000256" key="1">
    <source>
        <dbReference type="ARBA" id="ARBA00007120"/>
    </source>
</evidence>
<reference evidence="2 3" key="1">
    <citation type="submission" date="2019-07" db="EMBL/GenBank/DDBJ databases">
        <title>Whole genome shotgun sequence of Nocardia ninae NBRC 108245.</title>
        <authorList>
            <person name="Hosoyama A."/>
            <person name="Uohara A."/>
            <person name="Ohji S."/>
            <person name="Ichikawa N."/>
        </authorList>
    </citation>
    <scope>NUCLEOTIDE SEQUENCE [LARGE SCALE GENOMIC DNA]</scope>
    <source>
        <strain evidence="2 3">NBRC 108245</strain>
    </source>
</reference>
<organism evidence="2 3">
    <name type="scientific">Nocardia ninae NBRC 108245</name>
    <dbReference type="NCBI Taxonomy" id="1210091"/>
    <lineage>
        <taxon>Bacteria</taxon>
        <taxon>Bacillati</taxon>
        <taxon>Actinomycetota</taxon>
        <taxon>Actinomycetes</taxon>
        <taxon>Mycobacteriales</taxon>
        <taxon>Nocardiaceae</taxon>
        <taxon>Nocardia</taxon>
    </lineage>
</organism>
<keyword evidence="3" id="KW-1185">Reference proteome</keyword>
<dbReference type="InterPro" id="IPR036610">
    <property type="entry name" value="PEBP-like_sf"/>
</dbReference>
<dbReference type="Pfam" id="PF01161">
    <property type="entry name" value="PBP"/>
    <property type="match status" value="1"/>
</dbReference>
<dbReference type="NCBIfam" id="TIGR00481">
    <property type="entry name" value="YbhB/YbcL family Raf kinase inhibitor-like protein"/>
    <property type="match status" value="1"/>
</dbReference>
<dbReference type="PANTHER" id="PTHR30289">
    <property type="entry name" value="UNCHARACTERIZED PROTEIN YBCL-RELATED"/>
    <property type="match status" value="1"/>
</dbReference>